<dbReference type="InterPro" id="IPR050951">
    <property type="entry name" value="Retrovirus_Pol_polyprotein"/>
</dbReference>
<organism evidence="3 4">
    <name type="scientific">Lithospermum erythrorhizon</name>
    <name type="common">Purple gromwell</name>
    <name type="synonym">Lithospermum officinale var. erythrorhizon</name>
    <dbReference type="NCBI Taxonomy" id="34254"/>
    <lineage>
        <taxon>Eukaryota</taxon>
        <taxon>Viridiplantae</taxon>
        <taxon>Streptophyta</taxon>
        <taxon>Embryophyta</taxon>
        <taxon>Tracheophyta</taxon>
        <taxon>Spermatophyta</taxon>
        <taxon>Magnoliopsida</taxon>
        <taxon>eudicotyledons</taxon>
        <taxon>Gunneridae</taxon>
        <taxon>Pentapetalae</taxon>
        <taxon>asterids</taxon>
        <taxon>lamiids</taxon>
        <taxon>Boraginales</taxon>
        <taxon>Boraginaceae</taxon>
        <taxon>Boraginoideae</taxon>
        <taxon>Lithospermeae</taxon>
        <taxon>Lithospermum</taxon>
    </lineage>
</organism>
<comment type="caution">
    <text evidence="3">The sequence shown here is derived from an EMBL/GenBank/DDBJ whole genome shotgun (WGS) entry which is preliminary data.</text>
</comment>
<dbReference type="SUPFAM" id="SSF53098">
    <property type="entry name" value="Ribonuclease H-like"/>
    <property type="match status" value="1"/>
</dbReference>
<reference evidence="3 4" key="1">
    <citation type="submission" date="2024-01" db="EMBL/GenBank/DDBJ databases">
        <title>The complete chloroplast genome sequence of Lithospermum erythrorhizon: insights into the phylogenetic relationship among Boraginaceae species and the maternal lineages of purple gromwells.</title>
        <authorList>
            <person name="Okada T."/>
            <person name="Watanabe K."/>
        </authorList>
    </citation>
    <scope>NUCLEOTIDE SEQUENCE [LARGE SCALE GENOMIC DNA]</scope>
</reference>
<dbReference type="InterPro" id="IPR001584">
    <property type="entry name" value="Integrase_cat-core"/>
</dbReference>
<evidence type="ECO:0000256" key="1">
    <source>
        <dbReference type="SAM" id="SignalP"/>
    </source>
</evidence>
<proteinExistence type="predicted"/>
<feature type="signal peptide" evidence="1">
    <location>
        <begin position="1"/>
        <end position="28"/>
    </location>
</feature>
<dbReference type="PANTHER" id="PTHR37984">
    <property type="entry name" value="PROTEIN CBG26694"/>
    <property type="match status" value="1"/>
</dbReference>
<sequence>MMCCHKESIWRFARFLAMKIALLVLEEPEDWRSPIARYLVKGQLPETTIEARKIKNRSFRFYIYNDELYKKSWDSPLLSCVSQEDISKNTRRDSMDFMKKCDACQRMGSAQYVPTTSMTPILNHIPFIMWEIDLVGKLPKAKGSVKYVVVAVDDFSKWVEVAPLKKTSSDNIVRFIWKHVITRFGVPRILISDNGPQFESEELAKFYEKYNIEHRFLPVYYPQ</sequence>
<feature type="chain" id="PRO_5043506435" description="Integrase catalytic domain-containing protein" evidence="1">
    <location>
        <begin position="29"/>
        <end position="223"/>
    </location>
</feature>
<dbReference type="Pfam" id="PF00665">
    <property type="entry name" value="rve"/>
    <property type="match status" value="1"/>
</dbReference>
<accession>A0AAV3R9A1</accession>
<name>A0AAV3R9A1_LITER</name>
<dbReference type="InterPro" id="IPR036397">
    <property type="entry name" value="RNaseH_sf"/>
</dbReference>
<dbReference type="EMBL" id="BAABME010008169">
    <property type="protein sequence ID" value="GAA0172523.1"/>
    <property type="molecule type" value="Genomic_DNA"/>
</dbReference>
<keyword evidence="4" id="KW-1185">Reference proteome</keyword>
<dbReference type="PANTHER" id="PTHR37984:SF5">
    <property type="entry name" value="PROTEIN NYNRIN-LIKE"/>
    <property type="match status" value="1"/>
</dbReference>
<dbReference type="InterPro" id="IPR012337">
    <property type="entry name" value="RNaseH-like_sf"/>
</dbReference>
<feature type="domain" description="Integrase catalytic" evidence="2">
    <location>
        <begin position="122"/>
        <end position="223"/>
    </location>
</feature>
<gene>
    <name evidence="3" type="ORF">LIER_26332</name>
</gene>
<dbReference type="PROSITE" id="PS50994">
    <property type="entry name" value="INTEGRASE"/>
    <property type="match status" value="1"/>
</dbReference>
<dbReference type="GO" id="GO:0003676">
    <property type="term" value="F:nucleic acid binding"/>
    <property type="evidence" value="ECO:0007669"/>
    <property type="project" value="InterPro"/>
</dbReference>
<dbReference type="GO" id="GO:0015074">
    <property type="term" value="P:DNA integration"/>
    <property type="evidence" value="ECO:0007669"/>
    <property type="project" value="InterPro"/>
</dbReference>
<evidence type="ECO:0000313" key="3">
    <source>
        <dbReference type="EMBL" id="GAA0172523.1"/>
    </source>
</evidence>
<protein>
    <recommendedName>
        <fullName evidence="2">Integrase catalytic domain-containing protein</fullName>
    </recommendedName>
</protein>
<dbReference type="AlphaFoldDB" id="A0AAV3R9A1"/>
<evidence type="ECO:0000259" key="2">
    <source>
        <dbReference type="PROSITE" id="PS50994"/>
    </source>
</evidence>
<dbReference type="Proteomes" id="UP001454036">
    <property type="component" value="Unassembled WGS sequence"/>
</dbReference>
<dbReference type="Gene3D" id="3.30.420.10">
    <property type="entry name" value="Ribonuclease H-like superfamily/Ribonuclease H"/>
    <property type="match status" value="1"/>
</dbReference>
<evidence type="ECO:0000313" key="4">
    <source>
        <dbReference type="Proteomes" id="UP001454036"/>
    </source>
</evidence>
<keyword evidence="1" id="KW-0732">Signal</keyword>